<dbReference type="InterPro" id="IPR017150">
    <property type="entry name" value="Pept_M20_glutamate_carboxypep"/>
</dbReference>
<organism evidence="6 7">
    <name type="scientific">Brevibacterium ravenspurgense</name>
    <dbReference type="NCBI Taxonomy" id="479117"/>
    <lineage>
        <taxon>Bacteria</taxon>
        <taxon>Bacillati</taxon>
        <taxon>Actinomycetota</taxon>
        <taxon>Actinomycetes</taxon>
        <taxon>Micrococcales</taxon>
        <taxon>Brevibacteriaceae</taxon>
        <taxon>Brevibacterium</taxon>
    </lineage>
</organism>
<dbReference type="PATRIC" id="fig|479117.4.peg.620"/>
<dbReference type="EC" id="3.4.17.11" evidence="6"/>
<dbReference type="PIRSF" id="PIRSF037238">
    <property type="entry name" value="Carboxypeptidase_G2"/>
    <property type="match status" value="1"/>
</dbReference>
<dbReference type="Gene3D" id="3.40.630.10">
    <property type="entry name" value="Zn peptidases"/>
    <property type="match status" value="1"/>
</dbReference>
<feature type="active site" description="Proton acceptor" evidence="3">
    <location>
        <position position="187"/>
    </location>
</feature>
<dbReference type="InterPro" id="IPR011650">
    <property type="entry name" value="Peptidase_M20_dimer"/>
</dbReference>
<dbReference type="GO" id="GO:0004180">
    <property type="term" value="F:carboxypeptidase activity"/>
    <property type="evidence" value="ECO:0007669"/>
    <property type="project" value="UniProtKB-KW"/>
</dbReference>
<evidence type="ECO:0000259" key="5">
    <source>
        <dbReference type="Pfam" id="PF07687"/>
    </source>
</evidence>
<evidence type="ECO:0000256" key="1">
    <source>
        <dbReference type="ARBA" id="ARBA00022723"/>
    </source>
</evidence>
<dbReference type="Proteomes" id="UP000243589">
    <property type="component" value="Unassembled WGS sequence"/>
</dbReference>
<keyword evidence="2 6" id="KW-0378">Hydrolase</keyword>
<dbReference type="PANTHER" id="PTHR43808">
    <property type="entry name" value="ACETYLORNITHINE DEACETYLASE"/>
    <property type="match status" value="1"/>
</dbReference>
<evidence type="ECO:0000256" key="2">
    <source>
        <dbReference type="ARBA" id="ARBA00022801"/>
    </source>
</evidence>
<dbReference type="InterPro" id="IPR050072">
    <property type="entry name" value="Peptidase_M20A"/>
</dbReference>
<dbReference type="Pfam" id="PF07687">
    <property type="entry name" value="M20_dimer"/>
    <property type="match status" value="1"/>
</dbReference>
<protein>
    <submittedName>
        <fullName evidence="6">Carboxypeptidase G2</fullName>
        <ecNumber evidence="6">3.4.17.11</ecNumber>
    </submittedName>
</protein>
<feature type="compositionally biased region" description="Basic and acidic residues" evidence="4">
    <location>
        <begin position="1"/>
        <end position="10"/>
    </location>
</feature>
<dbReference type="PANTHER" id="PTHR43808:SF9">
    <property type="entry name" value="BLL0789 PROTEIN"/>
    <property type="match status" value="1"/>
</dbReference>
<evidence type="ECO:0000256" key="3">
    <source>
        <dbReference type="PIRSR" id="PIRSR037238-1"/>
    </source>
</evidence>
<feature type="compositionally biased region" description="Basic and acidic residues" evidence="4">
    <location>
        <begin position="43"/>
        <end position="54"/>
    </location>
</feature>
<dbReference type="CDD" id="cd03885">
    <property type="entry name" value="M20_CPDG2"/>
    <property type="match status" value="1"/>
</dbReference>
<dbReference type="InterPro" id="IPR036264">
    <property type="entry name" value="Bact_exopeptidase_dim_dom"/>
</dbReference>
<keyword evidence="6" id="KW-0121">Carboxypeptidase</keyword>
<dbReference type="Gene3D" id="3.30.70.360">
    <property type="match status" value="1"/>
</dbReference>
<dbReference type="Pfam" id="PF01546">
    <property type="entry name" value="Peptidase_M20"/>
    <property type="match status" value="1"/>
</dbReference>
<comment type="caution">
    <text evidence="6">The sequence shown here is derived from an EMBL/GenBank/DDBJ whole genome shotgun (WGS) entry which is preliminary data.</text>
</comment>
<keyword evidence="1" id="KW-0479">Metal-binding</keyword>
<evidence type="ECO:0000313" key="6">
    <source>
        <dbReference type="EMBL" id="KXZ59066.1"/>
    </source>
</evidence>
<reference evidence="6 7" key="1">
    <citation type="submission" date="2016-01" db="EMBL/GenBank/DDBJ databases">
        <title>Use of Whole Genome Sequencing to ascertain that Brevibacterium massiliense (Roux, Raoult 2009) is a later heterotypic synonym of Brevibacterium ravenspurgense (Mages 2008).</title>
        <authorList>
            <person name="Bernier A.-M."/>
            <person name="Burdz T."/>
            <person name="Huynh C."/>
            <person name="Pachecho A.L."/>
            <person name="Wiebe D."/>
            <person name="Bonner C."/>
            <person name="Bernard K."/>
        </authorList>
    </citation>
    <scope>NUCLEOTIDE SEQUENCE [LARGE SCALE GENOMIC DNA]</scope>
    <source>
        <strain evidence="6 7">CCUG56047</strain>
    </source>
</reference>
<gene>
    <name evidence="6" type="primary">cpg2</name>
    <name evidence="6" type="ORF">Bravens_00619</name>
</gene>
<feature type="compositionally biased region" description="Polar residues" evidence="4">
    <location>
        <begin position="23"/>
        <end position="42"/>
    </location>
</feature>
<evidence type="ECO:0000256" key="4">
    <source>
        <dbReference type="SAM" id="MobiDB-lite"/>
    </source>
</evidence>
<dbReference type="InterPro" id="IPR002933">
    <property type="entry name" value="Peptidase_M20"/>
</dbReference>
<keyword evidence="6" id="KW-0645">Protease</keyword>
<name>A0A150HAF1_9MICO</name>
<feature type="domain" description="Peptidase M20 dimerisation" evidence="5">
    <location>
        <begin position="223"/>
        <end position="306"/>
    </location>
</feature>
<sequence length="425" mass="44957">MILERKDKSKTNKALAHPPSKVTRGNPTSRMTGGTHTQVDSKQNQDRESPVDSTELDRFIRHFRTLVECESPSMDHYALSQSARVHAAVGKELLGVAPRIITVSDTPHLLWRFGTQPRKVVMIGHHDTVWPIGTLDTMPFAVNKGVITGPGTDDMKGGNLIALYAAARVQKKLGSLDGLSIFINGDEELGSPSSRHLIETEAHGASAALVFESGGPDGELKAARKGVALYGLNITGRAAHAGVEPERGINATVEAAHQILTVERLNNPEVGTSVIPTAMHSGTTTNTVPAEAQLDIDSRALTVAEQLRVDSALHSLTPHLPGALVELTGGINRPPMEERSSRPLIELAQHIADSQGLPEVRPISVGGGSDGNFTAGIGVPTVDGLGTVGGGSHADDEHALVDWIGPRTTLTAGMLEHLLTEGLPS</sequence>
<feature type="region of interest" description="Disordered" evidence="4">
    <location>
        <begin position="1"/>
        <end position="54"/>
    </location>
</feature>
<dbReference type="SUPFAM" id="SSF53187">
    <property type="entry name" value="Zn-dependent exopeptidases"/>
    <property type="match status" value="1"/>
</dbReference>
<accession>A0A150HAF1</accession>
<proteinExistence type="predicted"/>
<dbReference type="AlphaFoldDB" id="A0A150HAF1"/>
<feature type="active site" evidence="3">
    <location>
        <position position="127"/>
    </location>
</feature>
<dbReference type="GO" id="GO:0046872">
    <property type="term" value="F:metal ion binding"/>
    <property type="evidence" value="ECO:0007669"/>
    <property type="project" value="UniProtKB-KW"/>
</dbReference>
<dbReference type="SUPFAM" id="SSF55031">
    <property type="entry name" value="Bacterial exopeptidase dimerisation domain"/>
    <property type="match status" value="1"/>
</dbReference>
<dbReference type="EMBL" id="LQQC01000007">
    <property type="protein sequence ID" value="KXZ59066.1"/>
    <property type="molecule type" value="Genomic_DNA"/>
</dbReference>
<keyword evidence="7" id="KW-1185">Reference proteome</keyword>
<evidence type="ECO:0000313" key="7">
    <source>
        <dbReference type="Proteomes" id="UP000243589"/>
    </source>
</evidence>